<dbReference type="AlphaFoldDB" id="A0AA88LEE8"/>
<evidence type="ECO:0000256" key="1">
    <source>
        <dbReference type="ARBA" id="ARBA00022737"/>
    </source>
</evidence>
<name>A0AA88LEE8_ARTSF</name>
<dbReference type="PANTHER" id="PTHR48032">
    <property type="entry name" value="RNA-BINDING PROTEIN MUSASHI HOMOLOG RBP6"/>
    <property type="match status" value="1"/>
</dbReference>
<dbReference type="GO" id="GO:0005737">
    <property type="term" value="C:cytoplasm"/>
    <property type="evidence" value="ECO:0007669"/>
    <property type="project" value="TreeGrafter"/>
</dbReference>
<gene>
    <name evidence="5" type="ORF">QYM36_003888</name>
</gene>
<dbReference type="SMART" id="SM00360">
    <property type="entry name" value="RRM"/>
    <property type="match status" value="2"/>
</dbReference>
<dbReference type="GO" id="GO:0003729">
    <property type="term" value="F:mRNA binding"/>
    <property type="evidence" value="ECO:0007669"/>
    <property type="project" value="TreeGrafter"/>
</dbReference>
<dbReference type="GO" id="GO:0006417">
    <property type="term" value="P:regulation of translation"/>
    <property type="evidence" value="ECO:0007669"/>
    <property type="project" value="TreeGrafter"/>
</dbReference>
<keyword evidence="1" id="KW-0677">Repeat</keyword>
<proteinExistence type="predicted"/>
<dbReference type="InterPro" id="IPR012677">
    <property type="entry name" value="Nucleotide-bd_a/b_plait_sf"/>
</dbReference>
<evidence type="ECO:0000256" key="2">
    <source>
        <dbReference type="ARBA" id="ARBA00022884"/>
    </source>
</evidence>
<dbReference type="FunFam" id="3.30.70.330:FF:000025">
    <property type="entry name" value="RNA-binding protein Musashi homolog 2 isoform X1"/>
    <property type="match status" value="1"/>
</dbReference>
<dbReference type="Gene3D" id="3.30.70.330">
    <property type="match status" value="2"/>
</dbReference>
<dbReference type="PROSITE" id="PS50102">
    <property type="entry name" value="RRM"/>
    <property type="match status" value="2"/>
</dbReference>
<dbReference type="InterPro" id="IPR035979">
    <property type="entry name" value="RBD_domain_sf"/>
</dbReference>
<reference evidence="5" key="1">
    <citation type="submission" date="2023-07" db="EMBL/GenBank/DDBJ databases">
        <title>Chromosome-level genome assembly of Artemia franciscana.</title>
        <authorList>
            <person name="Jo E."/>
        </authorList>
    </citation>
    <scope>NUCLEOTIDE SEQUENCE</scope>
    <source>
        <tissue evidence="5">Whole body</tissue>
    </source>
</reference>
<dbReference type="Pfam" id="PF00076">
    <property type="entry name" value="RRM_1"/>
    <property type="match status" value="2"/>
</dbReference>
<organism evidence="5 6">
    <name type="scientific">Artemia franciscana</name>
    <name type="common">Brine shrimp</name>
    <name type="synonym">Artemia sanfranciscana</name>
    <dbReference type="NCBI Taxonomy" id="6661"/>
    <lineage>
        <taxon>Eukaryota</taxon>
        <taxon>Metazoa</taxon>
        <taxon>Ecdysozoa</taxon>
        <taxon>Arthropoda</taxon>
        <taxon>Crustacea</taxon>
        <taxon>Branchiopoda</taxon>
        <taxon>Anostraca</taxon>
        <taxon>Artemiidae</taxon>
        <taxon>Artemia</taxon>
    </lineage>
</organism>
<comment type="caution">
    <text evidence="5">The sequence shown here is derived from an EMBL/GenBank/DDBJ whole genome shotgun (WGS) entry which is preliminary data.</text>
</comment>
<keyword evidence="6" id="KW-1185">Reference proteome</keyword>
<evidence type="ECO:0000259" key="4">
    <source>
        <dbReference type="PROSITE" id="PS50102"/>
    </source>
</evidence>
<keyword evidence="2 3" id="KW-0694">RNA-binding</keyword>
<dbReference type="EMBL" id="JAVRJZ010000006">
    <property type="protein sequence ID" value="KAK2721721.1"/>
    <property type="molecule type" value="Genomic_DNA"/>
</dbReference>
<sequence length="407" mass="43785">MLAMGNPTMFPQIGGMTIPLPPGLGIPIYQQLITRPDTGGVLKQEDLQYQQGLQVMRASNDLHVVKQEECQELSIYNDSGDSGRSSPNDPPPNKLFVGGLSWHTTGEKLKEYFSQFGTVLDVLVMKDPLTQRSRGFAFITFQEASTVDKVLAIPSHTVDGKKIDPKHATPKNKGKLAAAVAAAATGRTRKIFVGGVSQDTTNEEVKAYFSLFGKVQEAVMLMDQQTKRHRGFGFVTFDDENVVDRICDIHYHTIKNKKVECKKAQPKEAAAAIQSQVLAAKRQAALTNLALLNPAASLGLINPQLAIAQAQAQLAAAQSAAATKLLSSYAPLTSYRYSPYPLPALAGAQNVPPQLGQNFQLAPIGATPQVTAAPTLPSVSLANVDMSSFQAIDWSNIYGGFSGIYGN</sequence>
<feature type="domain" description="RRM" evidence="4">
    <location>
        <begin position="189"/>
        <end position="266"/>
    </location>
</feature>
<evidence type="ECO:0000256" key="3">
    <source>
        <dbReference type="PROSITE-ProRule" id="PRU00176"/>
    </source>
</evidence>
<dbReference type="InterPro" id="IPR000504">
    <property type="entry name" value="RRM_dom"/>
</dbReference>
<dbReference type="SUPFAM" id="SSF54928">
    <property type="entry name" value="RNA-binding domain, RBD"/>
    <property type="match status" value="2"/>
</dbReference>
<evidence type="ECO:0000313" key="6">
    <source>
        <dbReference type="Proteomes" id="UP001187531"/>
    </source>
</evidence>
<dbReference type="CDD" id="cd12325">
    <property type="entry name" value="RRM1_hnRNPA_hnRNPD_like"/>
    <property type="match status" value="1"/>
</dbReference>
<dbReference type="PANTHER" id="PTHR48032:SF4">
    <property type="entry name" value="FI20028P1"/>
    <property type="match status" value="1"/>
</dbReference>
<feature type="domain" description="RRM" evidence="4">
    <location>
        <begin position="93"/>
        <end position="170"/>
    </location>
</feature>
<accession>A0AA88LEE8</accession>
<protein>
    <recommendedName>
        <fullName evidence="4">RRM domain-containing protein</fullName>
    </recommendedName>
</protein>
<evidence type="ECO:0000313" key="5">
    <source>
        <dbReference type="EMBL" id="KAK2721721.1"/>
    </source>
</evidence>
<dbReference type="Proteomes" id="UP001187531">
    <property type="component" value="Unassembled WGS sequence"/>
</dbReference>